<gene>
    <name evidence="1" type="ORF">UFOPK1835_00397</name>
</gene>
<protein>
    <submittedName>
        <fullName evidence="1">Unannotated protein</fullName>
    </submittedName>
</protein>
<sequence>MRRALIGFVSAVLLLGGFTAVASATAGQWSDAVPVPGIQTLTGGDDSSLSAISCPTDGNCSGGGSYVDVNGNEQAFVVSQVDGIWGPASAIPGLEILNVGNSASLASISCADAGNCSAGGIYDDGPNSRQAFLVSQVDGVWAPAIAVPGLEILRTGNDVDLESISCAGAGNCTAGGNFNDTNDLYESYVVSQVDGIWGPAALVPGLAALNLGGFDDIKQISCTGNGYCTLGGIYVDGNGDDQAFVASQVAGVWATATLVPDLEQLNVDGQAAILSVSCASPGNCSAAGRFQTSNHQQGFAATQVGGLWAPAAAIPGLNELSGDRSSRVESISCTSPGNCVAGGTYIGDGDRDQGFVASQVGGIWGSAMAVPGLTELNTLGDASVDIVSCTSPGNCTAGGTYGGDGWSYQSFVVAQIDGVWGTAIPLPGLSALTTGTGASLRALDCSSDGNCSAGGIFYDADDFSIAFVADISTPHPSPTPVPDLPIVPAFTG</sequence>
<proteinExistence type="predicted"/>
<reference evidence="1" key="1">
    <citation type="submission" date="2020-05" db="EMBL/GenBank/DDBJ databases">
        <authorList>
            <person name="Chiriac C."/>
            <person name="Salcher M."/>
            <person name="Ghai R."/>
            <person name="Kavagutti S V."/>
        </authorList>
    </citation>
    <scope>NUCLEOTIDE SEQUENCE</scope>
</reference>
<evidence type="ECO:0000313" key="1">
    <source>
        <dbReference type="EMBL" id="CAB4600984.1"/>
    </source>
</evidence>
<organism evidence="1">
    <name type="scientific">freshwater metagenome</name>
    <dbReference type="NCBI Taxonomy" id="449393"/>
    <lineage>
        <taxon>unclassified sequences</taxon>
        <taxon>metagenomes</taxon>
        <taxon>ecological metagenomes</taxon>
    </lineage>
</organism>
<name>A0A6J6GPI5_9ZZZZ</name>
<accession>A0A6J6GPI5</accession>
<dbReference type="AlphaFoldDB" id="A0A6J6GPI5"/>
<dbReference type="EMBL" id="CAEZUP010000010">
    <property type="protein sequence ID" value="CAB4600984.1"/>
    <property type="molecule type" value="Genomic_DNA"/>
</dbReference>